<comment type="cofactor">
    <cofactor evidence="1">
        <name>Fe(2+)</name>
        <dbReference type="ChEBI" id="CHEBI:29033"/>
    </cofactor>
</comment>
<dbReference type="PANTHER" id="PTHR15497:SF1">
    <property type="entry name" value="3-HYDROXYANTHRANILATE 3,4-DIOXYGENASE"/>
    <property type="match status" value="1"/>
</dbReference>
<keyword evidence="5" id="KW-0223">Dioxygenase</keyword>
<evidence type="ECO:0000256" key="6">
    <source>
        <dbReference type="ARBA" id="ARBA00023002"/>
    </source>
</evidence>
<dbReference type="GO" id="GO:0000334">
    <property type="term" value="F:3-hydroxyanthranilate 3,4-dioxygenase activity"/>
    <property type="evidence" value="ECO:0007669"/>
    <property type="project" value="InterPro"/>
</dbReference>
<dbReference type="NCBIfam" id="NF009763">
    <property type="entry name" value="PRK13264.1"/>
    <property type="match status" value="1"/>
</dbReference>
<dbReference type="PANTHER" id="PTHR15497">
    <property type="entry name" value="3-HYDROXYANTHRANILATE 3,4-DIOXYGENASE"/>
    <property type="match status" value="1"/>
</dbReference>
<evidence type="ECO:0000256" key="4">
    <source>
        <dbReference type="ARBA" id="ARBA00022723"/>
    </source>
</evidence>
<sequence>MGFPFGPPFDLQGWIDEHRHELRPPVANKQVWLDSDMIVMVVGGGNRRTDYHDDPRPEFFHQIEGSMVLRIMEDEGRPPVDLEIRAGEVFLLPPGVRHSPQRADPDGIGLVVEYARSEGEVDGFEWYCGSCHHLVHRVEVQLTSIVDDLPPLFEAFYDDPEARTCTRCGAVHPGEG</sequence>
<keyword evidence="7" id="KW-0408">Iron</keyword>
<dbReference type="InterPro" id="IPR014710">
    <property type="entry name" value="RmlC-like_jellyroll"/>
</dbReference>
<evidence type="ECO:0000256" key="5">
    <source>
        <dbReference type="ARBA" id="ARBA00022964"/>
    </source>
</evidence>
<evidence type="ECO:0008006" key="9">
    <source>
        <dbReference type="Google" id="ProtNLM"/>
    </source>
</evidence>
<comment type="function">
    <text evidence="2">Catalyzes the oxidative ring opening of 3-hydroxyanthranilate to 2-amino-3-carboxymuconate semialdehyde, which spontaneously cyclizes to quinolinate.</text>
</comment>
<gene>
    <name evidence="8" type="ORF">METZ01_LOCUS93051</name>
</gene>
<dbReference type="CDD" id="cd06123">
    <property type="entry name" value="cupin_HAO"/>
    <property type="match status" value="1"/>
</dbReference>
<dbReference type="HAMAP" id="MF_00825">
    <property type="entry name" value="3_HAO"/>
    <property type="match status" value="1"/>
</dbReference>
<evidence type="ECO:0000256" key="3">
    <source>
        <dbReference type="ARBA" id="ARBA00022642"/>
    </source>
</evidence>
<dbReference type="Gene3D" id="2.60.120.10">
    <property type="entry name" value="Jelly Rolls"/>
    <property type="match status" value="1"/>
</dbReference>
<keyword evidence="4" id="KW-0479">Metal-binding</keyword>
<evidence type="ECO:0000256" key="7">
    <source>
        <dbReference type="ARBA" id="ARBA00023004"/>
    </source>
</evidence>
<dbReference type="NCBIfam" id="TIGR03037">
    <property type="entry name" value="anthran_nbaC"/>
    <property type="match status" value="1"/>
</dbReference>
<dbReference type="GO" id="GO:0005506">
    <property type="term" value="F:iron ion binding"/>
    <property type="evidence" value="ECO:0007669"/>
    <property type="project" value="InterPro"/>
</dbReference>
<evidence type="ECO:0000256" key="2">
    <source>
        <dbReference type="ARBA" id="ARBA00002752"/>
    </source>
</evidence>
<protein>
    <recommendedName>
        <fullName evidence="9">3-hydroxyanthranilate 3,4-dioxygenase</fullName>
    </recommendedName>
</protein>
<organism evidence="8">
    <name type="scientific">marine metagenome</name>
    <dbReference type="NCBI Taxonomy" id="408172"/>
    <lineage>
        <taxon>unclassified sequences</taxon>
        <taxon>metagenomes</taxon>
        <taxon>ecological metagenomes</taxon>
    </lineage>
</organism>
<evidence type="ECO:0000313" key="8">
    <source>
        <dbReference type="EMBL" id="SVA40197.1"/>
    </source>
</evidence>
<keyword evidence="3" id="KW-0662">Pyridine nucleotide biosynthesis</keyword>
<name>A0A381VKK4_9ZZZZ</name>
<dbReference type="SUPFAM" id="SSF51182">
    <property type="entry name" value="RmlC-like cupins"/>
    <property type="match status" value="1"/>
</dbReference>
<dbReference type="GO" id="GO:0019363">
    <property type="term" value="P:pyridine nucleotide biosynthetic process"/>
    <property type="evidence" value="ECO:0007669"/>
    <property type="project" value="UniProtKB-KW"/>
</dbReference>
<dbReference type="EMBL" id="UINC01008944">
    <property type="protein sequence ID" value="SVA40197.1"/>
    <property type="molecule type" value="Genomic_DNA"/>
</dbReference>
<reference evidence="8" key="1">
    <citation type="submission" date="2018-05" db="EMBL/GenBank/DDBJ databases">
        <authorList>
            <person name="Lanie J.A."/>
            <person name="Ng W.-L."/>
            <person name="Kazmierczak K.M."/>
            <person name="Andrzejewski T.M."/>
            <person name="Davidsen T.M."/>
            <person name="Wayne K.J."/>
            <person name="Tettelin H."/>
            <person name="Glass J.I."/>
            <person name="Rusch D."/>
            <person name="Podicherti R."/>
            <person name="Tsui H.-C.T."/>
            <person name="Winkler M.E."/>
        </authorList>
    </citation>
    <scope>NUCLEOTIDE SEQUENCE</scope>
</reference>
<evidence type="ECO:0000256" key="1">
    <source>
        <dbReference type="ARBA" id="ARBA00001954"/>
    </source>
</evidence>
<proteinExistence type="inferred from homology"/>
<dbReference type="InterPro" id="IPR010329">
    <property type="entry name" value="3hydroanth_dOase"/>
</dbReference>
<dbReference type="AlphaFoldDB" id="A0A381VKK4"/>
<dbReference type="Pfam" id="PF06052">
    <property type="entry name" value="3-HAO"/>
    <property type="match status" value="1"/>
</dbReference>
<accession>A0A381VKK4</accession>
<dbReference type="InterPro" id="IPR011051">
    <property type="entry name" value="RmlC_Cupin_sf"/>
</dbReference>
<keyword evidence="6" id="KW-0560">Oxidoreductase</keyword>